<accession>A0A0P8BPB1</accession>
<protein>
    <submittedName>
        <fullName evidence="1">Uncharacterized protein</fullName>
    </submittedName>
</protein>
<name>A0A0P8BPB1_9GAMM</name>
<dbReference type="PATRIC" id="fig|1305731.5.peg.2626"/>
<sequence>MFFIRCIPVSYPDKIVVNLDAYFDSGAKHVWMGKSFSKHAYKHIHVGSFGPSLALNGFEKLFPIQPRPII</sequence>
<dbReference type="STRING" id="1305731.GCA_000934705_01309"/>
<dbReference type="Proteomes" id="UP000050416">
    <property type="component" value="Unassembled WGS sequence"/>
</dbReference>
<gene>
    <name evidence="1" type="ORF">HLUCCX14_03590</name>
</gene>
<evidence type="ECO:0000313" key="1">
    <source>
        <dbReference type="EMBL" id="KPQ30181.1"/>
    </source>
</evidence>
<organism evidence="1 2">
    <name type="scientific">Marinobacter excellens HL-55</name>
    <dbReference type="NCBI Taxonomy" id="1305731"/>
    <lineage>
        <taxon>Bacteria</taxon>
        <taxon>Pseudomonadati</taxon>
        <taxon>Pseudomonadota</taxon>
        <taxon>Gammaproteobacteria</taxon>
        <taxon>Pseudomonadales</taxon>
        <taxon>Marinobacteraceae</taxon>
        <taxon>Marinobacter</taxon>
    </lineage>
</organism>
<evidence type="ECO:0000313" key="2">
    <source>
        <dbReference type="Proteomes" id="UP000050416"/>
    </source>
</evidence>
<dbReference type="AlphaFoldDB" id="A0A0P8BPB1"/>
<reference evidence="1 2" key="1">
    <citation type="submission" date="2015-09" db="EMBL/GenBank/DDBJ databases">
        <title>Identification and resolution of microdiversity through metagenomic sequencing of parallel consortia.</title>
        <authorList>
            <person name="Nelson W.C."/>
            <person name="Romine M.F."/>
            <person name="Lindemann S.R."/>
        </authorList>
    </citation>
    <scope>NUCLEOTIDE SEQUENCE [LARGE SCALE GENOMIC DNA]</scope>
    <source>
        <strain evidence="1">HL-55</strain>
    </source>
</reference>
<comment type="caution">
    <text evidence="1">The sequence shown here is derived from an EMBL/GenBank/DDBJ whole genome shotgun (WGS) entry which is preliminary data.</text>
</comment>
<dbReference type="EMBL" id="LJZQ01000003">
    <property type="protein sequence ID" value="KPQ30181.1"/>
    <property type="molecule type" value="Genomic_DNA"/>
</dbReference>
<proteinExistence type="predicted"/>